<dbReference type="InterPro" id="IPR017972">
    <property type="entry name" value="Cyt_P450_CS"/>
</dbReference>
<keyword evidence="5 8" id="KW-0560">Oxidoreductase</keyword>
<dbReference type="Pfam" id="PF13370">
    <property type="entry name" value="Fer4_13"/>
    <property type="match status" value="1"/>
</dbReference>
<gene>
    <name evidence="9" type="ORF">FBZ93_12059</name>
</gene>
<evidence type="ECO:0000256" key="5">
    <source>
        <dbReference type="ARBA" id="ARBA00023002"/>
    </source>
</evidence>
<sequence length="451" mass="49281">MIKIKVDFARCDANGSCAALMPDVFEIGEDGALKLLKSEVEESRKNEVEEVILCCPMGAISRVSDTLPVMEPFSAESQVHIGGSLDGKPLAFGSAGYVVLGYALAARVLRDSRFKNAALDLMEKFGITAGPVHEFRSRSVLMAEGPQHMRLRAPLARFMGPNTVEAIRDVLRGILGDIMHGMSGQIPFHTAVADPIPARIYCHLAGAPTTDTPKVASLSARTLSLLSRDRSLAPVILAAYDELFDYLRNLFARKKADGLGSDMLSFLIKEQEAGKLSPEELLNEATAMLEASSVNTSHQIGLTVWALLRDRDVWSKIRSDPSLIPAAVVEATRLFPRPGVVSRIATESIDLDGTVIPQGMDVHVAIWSANRDPERFERPNEFDLHRERNQPLTFSTGAHGCLGQSLARVEMEEVVRYLAAHYPNSVVVDDATEVAQVGGRWLVKSLTVDLR</sequence>
<dbReference type="InterPro" id="IPR001128">
    <property type="entry name" value="Cyt_P450"/>
</dbReference>
<proteinExistence type="inferred from homology"/>
<comment type="caution">
    <text evidence="9">The sequence shown here is derived from an EMBL/GenBank/DDBJ whole genome shotgun (WGS) entry which is preliminary data.</text>
</comment>
<accession>A0A560KWZ6</accession>
<dbReference type="InterPro" id="IPR036396">
    <property type="entry name" value="Cyt_P450_sf"/>
</dbReference>
<keyword evidence="7 8" id="KW-0503">Monooxygenase</keyword>
<evidence type="ECO:0000256" key="7">
    <source>
        <dbReference type="ARBA" id="ARBA00023033"/>
    </source>
</evidence>
<name>A0A560KWZ6_9BRAD</name>
<keyword evidence="3 8" id="KW-0349">Heme</keyword>
<keyword evidence="10" id="KW-1185">Reference proteome</keyword>
<comment type="similarity">
    <text evidence="2 8">Belongs to the cytochrome P450 family.</text>
</comment>
<evidence type="ECO:0000256" key="4">
    <source>
        <dbReference type="ARBA" id="ARBA00022723"/>
    </source>
</evidence>
<dbReference type="OrthoDB" id="9801155at2"/>
<reference evidence="9 10" key="1">
    <citation type="submission" date="2019-06" db="EMBL/GenBank/DDBJ databases">
        <title>Genomic Encyclopedia of Type Strains, Phase IV (KMG-V): Genome sequencing to study the core and pangenomes of soil and plant-associated prokaryotes.</title>
        <authorList>
            <person name="Whitman W."/>
        </authorList>
    </citation>
    <scope>NUCLEOTIDE SEQUENCE [LARGE SCALE GENOMIC DNA]</scope>
    <source>
        <strain evidence="9 10">BR 10355</strain>
    </source>
</reference>
<dbReference type="Pfam" id="PF00067">
    <property type="entry name" value="p450"/>
    <property type="match status" value="1"/>
</dbReference>
<dbReference type="PROSITE" id="PS00086">
    <property type="entry name" value="CYTOCHROME_P450"/>
    <property type="match status" value="1"/>
</dbReference>
<dbReference type="EMBL" id="VITY01000020">
    <property type="protein sequence ID" value="TWB87761.1"/>
    <property type="molecule type" value="Genomic_DNA"/>
</dbReference>
<dbReference type="Gene3D" id="3.30.70.20">
    <property type="match status" value="1"/>
</dbReference>
<comment type="cofactor">
    <cofactor evidence="1">
        <name>heme</name>
        <dbReference type="ChEBI" id="CHEBI:30413"/>
    </cofactor>
</comment>
<evidence type="ECO:0000256" key="6">
    <source>
        <dbReference type="ARBA" id="ARBA00023004"/>
    </source>
</evidence>
<dbReference type="Gene3D" id="1.10.630.10">
    <property type="entry name" value="Cytochrome P450"/>
    <property type="match status" value="1"/>
</dbReference>
<evidence type="ECO:0000313" key="10">
    <source>
        <dbReference type="Proteomes" id="UP000321304"/>
    </source>
</evidence>
<dbReference type="GO" id="GO:0020037">
    <property type="term" value="F:heme binding"/>
    <property type="evidence" value="ECO:0007669"/>
    <property type="project" value="InterPro"/>
</dbReference>
<dbReference type="AlphaFoldDB" id="A0A560KWZ6"/>
<keyword evidence="4 8" id="KW-0479">Metal-binding</keyword>
<evidence type="ECO:0000256" key="1">
    <source>
        <dbReference type="ARBA" id="ARBA00001971"/>
    </source>
</evidence>
<dbReference type="PANTHER" id="PTHR46696">
    <property type="entry name" value="P450, PUTATIVE (EUROFUNG)-RELATED"/>
    <property type="match status" value="1"/>
</dbReference>
<evidence type="ECO:0000256" key="2">
    <source>
        <dbReference type="ARBA" id="ARBA00010617"/>
    </source>
</evidence>
<dbReference type="RefSeq" id="WP_146992275.1">
    <property type="nucleotide sequence ID" value="NZ_VITY01000020.1"/>
</dbReference>
<dbReference type="GO" id="GO:0016705">
    <property type="term" value="F:oxidoreductase activity, acting on paired donors, with incorporation or reduction of molecular oxygen"/>
    <property type="evidence" value="ECO:0007669"/>
    <property type="project" value="InterPro"/>
</dbReference>
<keyword evidence="6 8" id="KW-0408">Iron</keyword>
<dbReference type="InterPro" id="IPR002397">
    <property type="entry name" value="Cyt_P450_B"/>
</dbReference>
<organism evidence="9 10">
    <name type="scientific">Bradyrhizobium macuxiense</name>
    <dbReference type="NCBI Taxonomy" id="1755647"/>
    <lineage>
        <taxon>Bacteria</taxon>
        <taxon>Pseudomonadati</taxon>
        <taxon>Pseudomonadota</taxon>
        <taxon>Alphaproteobacteria</taxon>
        <taxon>Hyphomicrobiales</taxon>
        <taxon>Nitrobacteraceae</taxon>
        <taxon>Bradyrhizobium</taxon>
    </lineage>
</organism>
<evidence type="ECO:0000313" key="9">
    <source>
        <dbReference type="EMBL" id="TWB87761.1"/>
    </source>
</evidence>
<protein>
    <submittedName>
        <fullName evidence="9">Cytochrome P450</fullName>
    </submittedName>
</protein>
<dbReference type="SUPFAM" id="SSF54862">
    <property type="entry name" value="4Fe-4S ferredoxins"/>
    <property type="match status" value="1"/>
</dbReference>
<dbReference type="SUPFAM" id="SSF48264">
    <property type="entry name" value="Cytochrome P450"/>
    <property type="match status" value="1"/>
</dbReference>
<dbReference type="GO" id="GO:0004497">
    <property type="term" value="F:monooxygenase activity"/>
    <property type="evidence" value="ECO:0007669"/>
    <property type="project" value="UniProtKB-KW"/>
</dbReference>
<dbReference type="PRINTS" id="PR00359">
    <property type="entry name" value="BP450"/>
</dbReference>
<evidence type="ECO:0000256" key="8">
    <source>
        <dbReference type="RuleBase" id="RU000461"/>
    </source>
</evidence>
<dbReference type="GO" id="GO:0005506">
    <property type="term" value="F:iron ion binding"/>
    <property type="evidence" value="ECO:0007669"/>
    <property type="project" value="InterPro"/>
</dbReference>
<evidence type="ECO:0000256" key="3">
    <source>
        <dbReference type="ARBA" id="ARBA00022617"/>
    </source>
</evidence>
<dbReference type="Proteomes" id="UP000321304">
    <property type="component" value="Unassembled WGS sequence"/>
</dbReference>
<dbReference type="PANTHER" id="PTHR46696:SF5">
    <property type="entry name" value="CYTOCHROME P450 BJ-1"/>
    <property type="match status" value="1"/>
</dbReference>